<sequence>MDEAQQYHIQNTYTGSRMFYNGDRQELGCYNKRYYDDQLWKLKREMDSDYYEIFREIKGRKMYLAYDGKKLFMSNNVGSNQLWKFIPARGEFYRILNKTSGAKLYHSERGGGEFGAFVGDDYDDQIWHIIPIKCV</sequence>
<dbReference type="InterPro" id="IPR035992">
    <property type="entry name" value="Ricin_B-like_lectins"/>
</dbReference>
<accession>A0A646QV81</accession>
<dbReference type="CDD" id="cd23717">
    <property type="entry name" value="beta-trefoil_Ricin_SeviL"/>
    <property type="match status" value="1"/>
</dbReference>
<evidence type="ECO:0000313" key="1">
    <source>
        <dbReference type="EMBL" id="QBM06345.1"/>
    </source>
</evidence>
<dbReference type="GO" id="GO:0030246">
    <property type="term" value="F:carbohydrate binding"/>
    <property type="evidence" value="ECO:0007669"/>
    <property type="project" value="UniProtKB-KW"/>
</dbReference>
<dbReference type="SUPFAM" id="SSF50370">
    <property type="entry name" value="Ricin B-like lectins"/>
    <property type="match status" value="1"/>
</dbReference>
<keyword evidence="1" id="KW-0430">Lectin</keyword>
<proteinExistence type="evidence at transcript level"/>
<dbReference type="EMBL" id="MK434196">
    <property type="protein sequence ID" value="QBM06345.1"/>
    <property type="molecule type" value="mRNA"/>
</dbReference>
<organism evidence="1">
    <name type="scientific">Lithophaga lithophaga</name>
    <dbReference type="NCBI Taxonomy" id="112135"/>
    <lineage>
        <taxon>Eukaryota</taxon>
        <taxon>Metazoa</taxon>
        <taxon>Spiralia</taxon>
        <taxon>Lophotrochozoa</taxon>
        <taxon>Mollusca</taxon>
        <taxon>Bivalvia</taxon>
        <taxon>Autobranchia</taxon>
        <taxon>Pteriomorphia</taxon>
        <taxon>Mytilida</taxon>
        <taxon>Mytiloidea</taxon>
        <taxon>Mytilidae</taxon>
        <taxon>Lithophaginae</taxon>
        <taxon>Lithophaga</taxon>
    </lineage>
</organism>
<dbReference type="AlphaFoldDB" id="A0A646QV81"/>
<reference evidence="1" key="1">
    <citation type="journal article" date="2019" name="FEBS J.">
        <title>A GM1b/asialo-GM1 oligosaccharide-binding R-type lectin from purplish bifurcate mussels Mytilisepta virgata and its effect on MAP kinases.</title>
        <authorList>
            <person name="Fujii Y."/>
            <person name="Gerdol M."/>
            <person name="Kawsar S.M.A."/>
            <person name="Hasan I."/>
            <person name="Spazzali F."/>
            <person name="Yoshida T."/>
            <person name="Ogawa Y."/>
            <person name="Rajia S."/>
            <person name="Kamata K."/>
            <person name="Koide Y."/>
            <person name="Sugawara S."/>
            <person name="Hosono M."/>
            <person name="Tame J.R.H."/>
            <person name="Fujita H."/>
            <person name="Pallavicini A."/>
            <person name="Ozeki Y."/>
        </authorList>
    </citation>
    <scope>NUCLEOTIDE SEQUENCE</scope>
</reference>
<name>A0A646QV81_9BIVA</name>
<protein>
    <submittedName>
        <fullName evidence="1">R-type lectin 2</fullName>
    </submittedName>
</protein>
<dbReference type="Gene3D" id="2.80.10.50">
    <property type="match status" value="2"/>
</dbReference>